<dbReference type="AlphaFoldDB" id="A0A381RYV9"/>
<dbReference type="EMBL" id="UINC01002403">
    <property type="protein sequence ID" value="SUZ96311.1"/>
    <property type="molecule type" value="Genomic_DNA"/>
</dbReference>
<feature type="non-terminal residue" evidence="1">
    <location>
        <position position="1"/>
    </location>
</feature>
<sequence length="33" mass="3464">VPLPVVIDALLASAARTAPQDCDMLRVTLFAPV</sequence>
<reference evidence="1" key="1">
    <citation type="submission" date="2018-05" db="EMBL/GenBank/DDBJ databases">
        <authorList>
            <person name="Lanie J.A."/>
            <person name="Ng W.-L."/>
            <person name="Kazmierczak K.M."/>
            <person name="Andrzejewski T.M."/>
            <person name="Davidsen T.M."/>
            <person name="Wayne K.J."/>
            <person name="Tettelin H."/>
            <person name="Glass J.I."/>
            <person name="Rusch D."/>
            <person name="Podicherti R."/>
            <person name="Tsui H.-C.T."/>
            <person name="Winkler M.E."/>
        </authorList>
    </citation>
    <scope>NUCLEOTIDE SEQUENCE</scope>
</reference>
<evidence type="ECO:0000313" key="1">
    <source>
        <dbReference type="EMBL" id="SUZ96311.1"/>
    </source>
</evidence>
<accession>A0A381RYV9</accession>
<name>A0A381RYV9_9ZZZZ</name>
<protein>
    <submittedName>
        <fullName evidence="1">Uncharacterized protein</fullName>
    </submittedName>
</protein>
<proteinExistence type="predicted"/>
<gene>
    <name evidence="1" type="ORF">METZ01_LOCUS49165</name>
</gene>
<organism evidence="1">
    <name type="scientific">marine metagenome</name>
    <dbReference type="NCBI Taxonomy" id="408172"/>
    <lineage>
        <taxon>unclassified sequences</taxon>
        <taxon>metagenomes</taxon>
        <taxon>ecological metagenomes</taxon>
    </lineage>
</organism>